<evidence type="ECO:0000256" key="2">
    <source>
        <dbReference type="ARBA" id="ARBA00022679"/>
    </source>
</evidence>
<dbReference type="EC" id="3.4.19.13" evidence="5"/>
<sequence length="427" mass="45164">MFHDYREVVNNAGVIPSTDTGIPGFVAGMGGLHEEYGELDWARLVRPSAELAAAGFPVSSYLANRLSAAAGTAALASSPDFAPDGRPLGEGDRLVQPELAGTLNRLADAGWRDFYTGDLAQSLSVQAEGVDLESLASYTPTKSTPVSGRVGEYEVVSAAPALPGVALIGMLQEAEAGGIAHMDPDSAEYVDTLSRAWLDAEQTILTRLGDPAFVDLDLAAQDDAEDEGALPPAAGAGADSTANTTHVSVVDAEGMTVSMTNTILNFWGSGQMVDGYFLNNHLYRFTSIPSAANSPAPGKRPVTWSNPTMVLDPVSGAPVLPIGSPGGPQILNIEGTVLVQWLLQDRALQDAINTPRFRASGNHLYLEETTSPELRRQLEEMGWTTEIWPQSRDPFGSVQALEIDHESGTVTGADDARRNGAHAIITR</sequence>
<dbReference type="InterPro" id="IPR043138">
    <property type="entry name" value="GGT_lsub"/>
</dbReference>
<dbReference type="EMBL" id="JAVDXZ010000001">
    <property type="protein sequence ID" value="MDR7328949.1"/>
    <property type="molecule type" value="Genomic_DNA"/>
</dbReference>
<keyword evidence="4" id="KW-0865">Zymogen</keyword>
<keyword evidence="3 5" id="KW-0378">Hydrolase</keyword>
<dbReference type="Gene3D" id="3.60.20.40">
    <property type="match status" value="1"/>
</dbReference>
<dbReference type="RefSeq" id="WP_290197935.1">
    <property type="nucleotide sequence ID" value="NZ_CP047654.1"/>
</dbReference>
<dbReference type="InterPro" id="IPR029055">
    <property type="entry name" value="Ntn_hydrolases_N"/>
</dbReference>
<evidence type="ECO:0000256" key="1">
    <source>
        <dbReference type="ARBA" id="ARBA00009381"/>
    </source>
</evidence>
<keyword evidence="2 5" id="KW-0808">Transferase</keyword>
<dbReference type="EC" id="2.3.2.2" evidence="5"/>
<dbReference type="PANTHER" id="PTHR43199:SF1">
    <property type="entry name" value="GLUTATHIONE HYDROLASE PROENZYME"/>
    <property type="match status" value="1"/>
</dbReference>
<reference evidence="5" key="1">
    <citation type="submission" date="2023-07" db="EMBL/GenBank/DDBJ databases">
        <title>Sequencing the genomes of 1000 actinobacteria strains.</title>
        <authorList>
            <person name="Klenk H.-P."/>
        </authorList>
    </citation>
    <scope>NUCLEOTIDE SEQUENCE</scope>
    <source>
        <strain evidence="5">DSM 107476</strain>
    </source>
</reference>
<dbReference type="Pfam" id="PF01019">
    <property type="entry name" value="G_glu_transpept"/>
    <property type="match status" value="1"/>
</dbReference>
<evidence type="ECO:0000313" key="5">
    <source>
        <dbReference type="EMBL" id="MDR7328949.1"/>
    </source>
</evidence>
<dbReference type="PRINTS" id="PR01210">
    <property type="entry name" value="GGTRANSPTASE"/>
</dbReference>
<dbReference type="InterPro" id="IPR043137">
    <property type="entry name" value="GGT_ssub_C"/>
</dbReference>
<evidence type="ECO:0000256" key="3">
    <source>
        <dbReference type="ARBA" id="ARBA00022801"/>
    </source>
</evidence>
<name>A0ABU1ZVJ2_9CORY</name>
<proteinExistence type="inferred from homology"/>
<protein>
    <submittedName>
        <fullName evidence="5">Gamma-glutamyltranspeptidase/glutathione hydrolase</fullName>
        <ecNumber evidence="5">2.3.2.2</ecNumber>
        <ecNumber evidence="5">3.4.19.13</ecNumber>
    </submittedName>
</protein>
<dbReference type="PANTHER" id="PTHR43199">
    <property type="entry name" value="GLUTATHIONE HYDROLASE"/>
    <property type="match status" value="1"/>
</dbReference>
<dbReference type="GO" id="GO:0103068">
    <property type="term" value="F:leukotriene C4 gamma-glutamyl transferase activity"/>
    <property type="evidence" value="ECO:0007669"/>
    <property type="project" value="UniProtKB-EC"/>
</dbReference>
<dbReference type="Proteomes" id="UP001180840">
    <property type="component" value="Unassembled WGS sequence"/>
</dbReference>
<comment type="caution">
    <text evidence="5">The sequence shown here is derived from an EMBL/GenBank/DDBJ whole genome shotgun (WGS) entry which is preliminary data.</text>
</comment>
<comment type="similarity">
    <text evidence="1">Belongs to the gamma-glutamyltransferase family.</text>
</comment>
<evidence type="ECO:0000256" key="4">
    <source>
        <dbReference type="ARBA" id="ARBA00023145"/>
    </source>
</evidence>
<accession>A0ABU1ZVJ2</accession>
<dbReference type="InterPro" id="IPR051792">
    <property type="entry name" value="GGT_bact"/>
</dbReference>
<keyword evidence="5" id="KW-0012">Acyltransferase</keyword>
<keyword evidence="6" id="KW-1185">Reference proteome</keyword>
<evidence type="ECO:0000313" key="6">
    <source>
        <dbReference type="Proteomes" id="UP001180840"/>
    </source>
</evidence>
<organism evidence="5 6">
    <name type="scientific">Corynebacterium guangdongense</name>
    <dbReference type="NCBI Taxonomy" id="1783348"/>
    <lineage>
        <taxon>Bacteria</taxon>
        <taxon>Bacillati</taxon>
        <taxon>Actinomycetota</taxon>
        <taxon>Actinomycetes</taxon>
        <taxon>Mycobacteriales</taxon>
        <taxon>Corynebacteriaceae</taxon>
        <taxon>Corynebacterium</taxon>
    </lineage>
</organism>
<dbReference type="GO" id="GO:0036374">
    <property type="term" value="F:glutathione hydrolase activity"/>
    <property type="evidence" value="ECO:0007669"/>
    <property type="project" value="UniProtKB-EC"/>
</dbReference>
<dbReference type="SUPFAM" id="SSF56235">
    <property type="entry name" value="N-terminal nucleophile aminohydrolases (Ntn hydrolases)"/>
    <property type="match status" value="1"/>
</dbReference>
<dbReference type="Gene3D" id="1.10.246.130">
    <property type="match status" value="1"/>
</dbReference>
<gene>
    <name evidence="5" type="ORF">J2S39_000625</name>
</gene>